<evidence type="ECO:0000256" key="2">
    <source>
        <dbReference type="SAM" id="Phobius"/>
    </source>
</evidence>
<organism evidence="4 5">
    <name type="scientific">Mycena sanguinolenta</name>
    <dbReference type="NCBI Taxonomy" id="230812"/>
    <lineage>
        <taxon>Eukaryota</taxon>
        <taxon>Fungi</taxon>
        <taxon>Dikarya</taxon>
        <taxon>Basidiomycota</taxon>
        <taxon>Agaricomycotina</taxon>
        <taxon>Agaricomycetes</taxon>
        <taxon>Agaricomycetidae</taxon>
        <taxon>Agaricales</taxon>
        <taxon>Marasmiineae</taxon>
        <taxon>Mycenaceae</taxon>
        <taxon>Mycena</taxon>
    </lineage>
</organism>
<feature type="compositionally biased region" description="Polar residues" evidence="1">
    <location>
        <begin position="293"/>
        <end position="304"/>
    </location>
</feature>
<sequence>MADTSDPAIQAAIAAVKESFGTILIGFTIATTLYGITVLQTYLYFRHYTKDALWMRVMVASLWALDTFTTILVAHSLYTYTVLNFLNLAADEAIPWSFALESEMVDIITLIAQCFFGYQLLLVSKYKIIPIAVFLLAIAAFALDIKVTAELFKTLSVAALGTRQIYVVGSVVQGLCFLCDVIITGGLVYHFRGAESKQKSTGVMVDNLILYTVTRGTATAICQLMFMALNVSRPNDTFWQPFHQAVGKLYVNSVLATLNFRATATKGSAIPLGRVRENTTSRRGLNDAEMASPSHSQPKPLNGSQHVITTDIKTILHRNCTQE</sequence>
<dbReference type="PANTHER" id="PTHR40465">
    <property type="entry name" value="CHROMOSOME 1, WHOLE GENOME SHOTGUN SEQUENCE"/>
    <property type="match status" value="1"/>
</dbReference>
<reference evidence="4" key="1">
    <citation type="submission" date="2020-05" db="EMBL/GenBank/DDBJ databases">
        <title>Mycena genomes resolve the evolution of fungal bioluminescence.</title>
        <authorList>
            <person name="Tsai I.J."/>
        </authorList>
    </citation>
    <scope>NUCLEOTIDE SEQUENCE</scope>
    <source>
        <strain evidence="4">160909Yilan</strain>
    </source>
</reference>
<feature type="transmembrane region" description="Helical" evidence="2">
    <location>
        <begin position="128"/>
        <end position="145"/>
    </location>
</feature>
<dbReference type="InterPro" id="IPR045339">
    <property type="entry name" value="DUF6534"/>
</dbReference>
<feature type="domain" description="DUF6534" evidence="3">
    <location>
        <begin position="177"/>
        <end position="262"/>
    </location>
</feature>
<evidence type="ECO:0000256" key="1">
    <source>
        <dbReference type="SAM" id="MobiDB-lite"/>
    </source>
</evidence>
<comment type="caution">
    <text evidence="4">The sequence shown here is derived from an EMBL/GenBank/DDBJ whole genome shotgun (WGS) entry which is preliminary data.</text>
</comment>
<dbReference type="EMBL" id="JACAZH010000029">
    <property type="protein sequence ID" value="KAF7340804.1"/>
    <property type="molecule type" value="Genomic_DNA"/>
</dbReference>
<evidence type="ECO:0000313" key="4">
    <source>
        <dbReference type="EMBL" id="KAF7340804.1"/>
    </source>
</evidence>
<dbReference type="PANTHER" id="PTHR40465:SF1">
    <property type="entry name" value="DUF6534 DOMAIN-CONTAINING PROTEIN"/>
    <property type="match status" value="1"/>
</dbReference>
<dbReference type="AlphaFoldDB" id="A0A8H6XI15"/>
<dbReference type="Proteomes" id="UP000623467">
    <property type="component" value="Unassembled WGS sequence"/>
</dbReference>
<keyword evidence="2" id="KW-0472">Membrane</keyword>
<accession>A0A8H6XI15</accession>
<evidence type="ECO:0000259" key="3">
    <source>
        <dbReference type="Pfam" id="PF20152"/>
    </source>
</evidence>
<dbReference type="Pfam" id="PF20152">
    <property type="entry name" value="DUF6534"/>
    <property type="match status" value="1"/>
</dbReference>
<feature type="compositionally biased region" description="Basic and acidic residues" evidence="1">
    <location>
        <begin position="274"/>
        <end position="286"/>
    </location>
</feature>
<feature type="transmembrane region" description="Helical" evidence="2">
    <location>
        <begin position="57"/>
        <end position="78"/>
    </location>
</feature>
<dbReference type="OrthoDB" id="3270417at2759"/>
<keyword evidence="2" id="KW-0812">Transmembrane</keyword>
<keyword evidence="2" id="KW-1133">Transmembrane helix</keyword>
<feature type="region of interest" description="Disordered" evidence="1">
    <location>
        <begin position="274"/>
        <end position="304"/>
    </location>
</feature>
<name>A0A8H6XI15_9AGAR</name>
<evidence type="ECO:0000313" key="5">
    <source>
        <dbReference type="Proteomes" id="UP000623467"/>
    </source>
</evidence>
<gene>
    <name evidence="4" type="ORF">MSAN_02109500</name>
</gene>
<feature type="transmembrane region" description="Helical" evidence="2">
    <location>
        <begin position="165"/>
        <end position="189"/>
    </location>
</feature>
<feature type="transmembrane region" description="Helical" evidence="2">
    <location>
        <begin position="20"/>
        <end position="45"/>
    </location>
</feature>
<proteinExistence type="predicted"/>
<keyword evidence="5" id="KW-1185">Reference proteome</keyword>
<protein>
    <recommendedName>
        <fullName evidence="3">DUF6534 domain-containing protein</fullName>
    </recommendedName>
</protein>